<accession>A0ABP1HMG8</accession>
<name>A0ABP1HMG8_9EUKA</name>
<evidence type="ECO:0000313" key="3">
    <source>
        <dbReference type="EMBL" id="CAL5997805.1"/>
    </source>
</evidence>
<gene>
    <name evidence="3" type="ORF">HINF_LOCUS15425</name>
</gene>
<protein>
    <submittedName>
        <fullName evidence="3">Hypothetical_protein</fullName>
    </submittedName>
</protein>
<organism evidence="3 4">
    <name type="scientific">Hexamita inflata</name>
    <dbReference type="NCBI Taxonomy" id="28002"/>
    <lineage>
        <taxon>Eukaryota</taxon>
        <taxon>Metamonada</taxon>
        <taxon>Diplomonadida</taxon>
        <taxon>Hexamitidae</taxon>
        <taxon>Hexamitinae</taxon>
        <taxon>Hexamita</taxon>
    </lineage>
</organism>
<sequence length="664" mass="77272">MQSIIREDIEEGTPGINPATGANADKNTVTSVFVRLPSQYSDFKQYKLSVQYLPKVTKYFIADCNITNGFRGCKIQSELQTSIFLNCKFGSENPVANHNGANPQIHIETIDDSCRTFIASEKAAGRSVTELTIKVLCEQLKLIQIPETEKLELIKGFIQRRNTPKEEVLVTLCASRFDYADFAQIIGLTDEQIIIQLIKQQLDYTDFAIKKGITNDEVILILMKNNEDYSAFAIKQSILPEQIFVAMMKSGLDWRSFVKDKGISDNSVITALAKYNQDYYTFAQNNNISNDDVLVLLMQNNLDYASFIQSNKCSNGQIINATAKSNLSFEEKQNILSKYTDVKLEQKEINGALIRREYEIVNERIIQFVNNKQNEIAMELAFKDILLQHKDEETSKYIQELKIQIQDLQRINNEQKREYELKLSKCLQKYDAELIKCKNEVEAQQKEFQRDLQNEYDKYKAEIEQLKMMNDVEKQNMEKIRDFQKNIHVPDQEIDMNDTIANQLRIECQLLKQQLIDENLAHEEEQTILQQLLKQKTQRNAEIQKQLTEEKTLRLLFFSQLQQKQSEITKLLECNIKDQAARIIHLENENQSLQSTLNTLKEQIEKLNVQEYQKRIDIQNKQLEDKDQYITKLKEEMEAININQLQDKQIEKILTLLKSMDVSK</sequence>
<proteinExistence type="predicted"/>
<feature type="region of interest" description="Disordered" evidence="2">
    <location>
        <begin position="1"/>
        <end position="21"/>
    </location>
</feature>
<feature type="coiled-coil region" evidence="1">
    <location>
        <begin position="398"/>
        <end position="476"/>
    </location>
</feature>
<dbReference type="EMBL" id="CAXDID020000037">
    <property type="protein sequence ID" value="CAL5997805.1"/>
    <property type="molecule type" value="Genomic_DNA"/>
</dbReference>
<evidence type="ECO:0000256" key="2">
    <source>
        <dbReference type="SAM" id="MobiDB-lite"/>
    </source>
</evidence>
<keyword evidence="1" id="KW-0175">Coiled coil</keyword>
<evidence type="ECO:0000313" key="4">
    <source>
        <dbReference type="Proteomes" id="UP001642409"/>
    </source>
</evidence>
<keyword evidence="4" id="KW-1185">Reference proteome</keyword>
<evidence type="ECO:0000256" key="1">
    <source>
        <dbReference type="SAM" id="Coils"/>
    </source>
</evidence>
<dbReference type="Proteomes" id="UP001642409">
    <property type="component" value="Unassembled WGS sequence"/>
</dbReference>
<reference evidence="3 4" key="1">
    <citation type="submission" date="2024-07" db="EMBL/GenBank/DDBJ databases">
        <authorList>
            <person name="Akdeniz Z."/>
        </authorList>
    </citation>
    <scope>NUCLEOTIDE SEQUENCE [LARGE SCALE GENOMIC DNA]</scope>
</reference>
<comment type="caution">
    <text evidence="3">The sequence shown here is derived from an EMBL/GenBank/DDBJ whole genome shotgun (WGS) entry which is preliminary data.</text>
</comment>
<feature type="coiled-coil region" evidence="1">
    <location>
        <begin position="533"/>
        <end position="643"/>
    </location>
</feature>